<proteinExistence type="predicted"/>
<dbReference type="PANTHER" id="PTHR24567:SF75">
    <property type="entry name" value="FUMARATE AND NITRATE REDUCTION REGULATORY PROTEIN"/>
    <property type="match status" value="1"/>
</dbReference>
<dbReference type="InterPro" id="IPR050397">
    <property type="entry name" value="Env_Response_Regulators"/>
</dbReference>
<keyword evidence="1" id="KW-0805">Transcription regulation</keyword>
<evidence type="ECO:0000313" key="6">
    <source>
        <dbReference type="Proteomes" id="UP000595460"/>
    </source>
</evidence>
<dbReference type="PROSITE" id="PS51063">
    <property type="entry name" value="HTH_CRP_2"/>
    <property type="match status" value="1"/>
</dbReference>
<dbReference type="InterPro" id="IPR018490">
    <property type="entry name" value="cNMP-bd_dom_sf"/>
</dbReference>
<name>A0ABX7C2F7_9HYPH</name>
<dbReference type="SMART" id="SM00100">
    <property type="entry name" value="cNMP"/>
    <property type="match status" value="1"/>
</dbReference>
<dbReference type="PRINTS" id="PR00034">
    <property type="entry name" value="HTHCRP"/>
</dbReference>
<organism evidence="5 6">
    <name type="scientific">Devosia oryziradicis</name>
    <dbReference type="NCBI Taxonomy" id="2801335"/>
    <lineage>
        <taxon>Bacteria</taxon>
        <taxon>Pseudomonadati</taxon>
        <taxon>Pseudomonadota</taxon>
        <taxon>Alphaproteobacteria</taxon>
        <taxon>Hyphomicrobiales</taxon>
        <taxon>Devosiaceae</taxon>
        <taxon>Devosia</taxon>
    </lineage>
</organism>
<keyword evidence="2" id="KW-0238">DNA-binding</keyword>
<dbReference type="RefSeq" id="WP_201657287.1">
    <property type="nucleotide sequence ID" value="NZ_CP068047.1"/>
</dbReference>
<accession>A0ABX7C2F7</accession>
<dbReference type="EMBL" id="CP068047">
    <property type="protein sequence ID" value="QQR36191.1"/>
    <property type="molecule type" value="Genomic_DNA"/>
</dbReference>
<dbReference type="InterPro" id="IPR036388">
    <property type="entry name" value="WH-like_DNA-bd_sf"/>
</dbReference>
<dbReference type="InterPro" id="IPR014710">
    <property type="entry name" value="RmlC-like_jellyroll"/>
</dbReference>
<dbReference type="InterPro" id="IPR012318">
    <property type="entry name" value="HTH_CRP"/>
</dbReference>
<dbReference type="SMART" id="SM00419">
    <property type="entry name" value="HTH_CRP"/>
    <property type="match status" value="1"/>
</dbReference>
<evidence type="ECO:0000256" key="1">
    <source>
        <dbReference type="ARBA" id="ARBA00023015"/>
    </source>
</evidence>
<evidence type="ECO:0000313" key="5">
    <source>
        <dbReference type="EMBL" id="QQR36191.1"/>
    </source>
</evidence>
<dbReference type="Gene3D" id="1.10.10.10">
    <property type="entry name" value="Winged helix-like DNA-binding domain superfamily/Winged helix DNA-binding domain"/>
    <property type="match status" value="1"/>
</dbReference>
<dbReference type="SUPFAM" id="SSF51206">
    <property type="entry name" value="cAMP-binding domain-like"/>
    <property type="match status" value="1"/>
</dbReference>
<dbReference type="CDD" id="cd00038">
    <property type="entry name" value="CAP_ED"/>
    <property type="match status" value="1"/>
</dbReference>
<dbReference type="Gene3D" id="2.60.120.10">
    <property type="entry name" value="Jelly Rolls"/>
    <property type="match status" value="1"/>
</dbReference>
<evidence type="ECO:0000259" key="4">
    <source>
        <dbReference type="PROSITE" id="PS51063"/>
    </source>
</evidence>
<evidence type="ECO:0000256" key="2">
    <source>
        <dbReference type="ARBA" id="ARBA00023125"/>
    </source>
</evidence>
<dbReference type="Pfam" id="PF00027">
    <property type="entry name" value="cNMP_binding"/>
    <property type="match status" value="1"/>
</dbReference>
<dbReference type="CDD" id="cd00092">
    <property type="entry name" value="HTH_CRP"/>
    <property type="match status" value="1"/>
</dbReference>
<dbReference type="Proteomes" id="UP000595460">
    <property type="component" value="Chromosome"/>
</dbReference>
<reference evidence="5 6" key="1">
    <citation type="submission" date="2021-01" db="EMBL/GenBank/DDBJ databases">
        <title>Genome seq and assembly of Devosia sp. G19.</title>
        <authorList>
            <person name="Chhetri G."/>
        </authorList>
    </citation>
    <scope>NUCLEOTIDE SEQUENCE [LARGE SCALE GENOMIC DNA]</scope>
    <source>
        <strain evidence="5 6">G19</strain>
    </source>
</reference>
<sequence>MSSVPLTAQEPRACRSCNVRYSGICSVLDAAQLHDLARHTRASRHQAGSELFGEETSITSYANVVSGVIKLMKVLEDGRQQVVGLKFANDFIGRVHATSNTLSAEAASDVELCQVPRAILEAMLEDNRPLEQKLMQETLRELDEAREWMVTLGRKSAGERVASFLYLIALHVRPELALVATEVEYDLPLTRGDMADFLGLSIETVSRQLTQLRRLEIVVIRNKRHVTIPDTERLRLRAG</sequence>
<evidence type="ECO:0000256" key="3">
    <source>
        <dbReference type="ARBA" id="ARBA00023163"/>
    </source>
</evidence>
<protein>
    <submittedName>
        <fullName evidence="5">Crp/Fnr family transcriptional regulator</fullName>
    </submittedName>
</protein>
<gene>
    <name evidence="5" type="ORF">JI749_00675</name>
</gene>
<dbReference type="InterPro" id="IPR018335">
    <property type="entry name" value="Tscrpt_reg_HTH_Crp-type_CS"/>
</dbReference>
<dbReference type="Pfam" id="PF13545">
    <property type="entry name" value="HTH_Crp_2"/>
    <property type="match status" value="1"/>
</dbReference>
<dbReference type="SUPFAM" id="SSF46785">
    <property type="entry name" value="Winged helix' DNA-binding domain"/>
    <property type="match status" value="1"/>
</dbReference>
<keyword evidence="6" id="KW-1185">Reference proteome</keyword>
<dbReference type="PANTHER" id="PTHR24567">
    <property type="entry name" value="CRP FAMILY TRANSCRIPTIONAL REGULATORY PROTEIN"/>
    <property type="match status" value="1"/>
</dbReference>
<dbReference type="InterPro" id="IPR000595">
    <property type="entry name" value="cNMP-bd_dom"/>
</dbReference>
<keyword evidence="3" id="KW-0804">Transcription</keyword>
<dbReference type="PROSITE" id="PS00042">
    <property type="entry name" value="HTH_CRP_1"/>
    <property type="match status" value="1"/>
</dbReference>
<feature type="domain" description="HTH crp-type" evidence="4">
    <location>
        <begin position="155"/>
        <end position="232"/>
    </location>
</feature>
<dbReference type="InterPro" id="IPR036390">
    <property type="entry name" value="WH_DNA-bd_sf"/>
</dbReference>